<comment type="caution">
    <text evidence="4">The sequence shown here is derived from an EMBL/GenBank/DDBJ whole genome shotgun (WGS) entry which is preliminary data.</text>
</comment>
<evidence type="ECO:0000313" key="5">
    <source>
        <dbReference type="Proteomes" id="UP000076276"/>
    </source>
</evidence>
<keyword evidence="5" id="KW-1185">Reference proteome</keyword>
<dbReference type="Pfam" id="PF10728">
    <property type="entry name" value="DUF2520"/>
    <property type="match status" value="1"/>
</dbReference>
<dbReference type="InterPro" id="IPR008927">
    <property type="entry name" value="6-PGluconate_DH-like_C_sf"/>
</dbReference>
<dbReference type="SUPFAM" id="SSF51735">
    <property type="entry name" value="NAD(P)-binding Rossmann-fold domains"/>
    <property type="match status" value="1"/>
</dbReference>
<evidence type="ECO:0000259" key="3">
    <source>
        <dbReference type="Pfam" id="PF10728"/>
    </source>
</evidence>
<dbReference type="AlphaFoldDB" id="A0A151XZV3"/>
<dbReference type="OrthoDB" id="9810755at2"/>
<dbReference type="PANTHER" id="PTHR40459">
    <property type="entry name" value="CONSERVED HYPOTHETICAL ALANINE AND LEUCINE RICH PROTEIN"/>
    <property type="match status" value="1"/>
</dbReference>
<dbReference type="Gene3D" id="1.10.1040.20">
    <property type="entry name" value="ProC-like, C-terminal domain"/>
    <property type="match status" value="1"/>
</dbReference>
<protein>
    <submittedName>
        <fullName evidence="4">F420-dependent NADP oxidoreductase</fullName>
    </submittedName>
</protein>
<dbReference type="GO" id="GO:0016491">
    <property type="term" value="F:oxidoreductase activity"/>
    <property type="evidence" value="ECO:0007669"/>
    <property type="project" value="UniProtKB-KW"/>
</dbReference>
<dbReference type="Gene3D" id="3.40.50.720">
    <property type="entry name" value="NAD(P)-binding Rossmann-like Domain"/>
    <property type="match status" value="1"/>
</dbReference>
<dbReference type="InterPro" id="IPR018931">
    <property type="entry name" value="DUF2520"/>
</dbReference>
<evidence type="ECO:0000259" key="2">
    <source>
        <dbReference type="Pfam" id="PF03807"/>
    </source>
</evidence>
<sequence>MRISFIGAGRVAHHLAKALQARHQIVQIYSRTYEHADVLAQAAGAEAAYSFSALKSEIDLLIIAVSDSAIADVIQAVHPYLPNTLIVHTSGSTGISKLTQAHARAGVLYPLQTFSLEREIDWTQTPLFIEAAEPQDLMMLSTLASELSQRVYPYSSAQRLSLHLAAVYACNFANYCYDMAKQIVDEQQVDFSLLYPLMLETAQKAAAADPKTMQTGPAMRGDQNIIAMHTLMLEQANRPDLKQVYALLSEQILQRHQPEQI</sequence>
<evidence type="ECO:0000256" key="1">
    <source>
        <dbReference type="ARBA" id="ARBA00023002"/>
    </source>
</evidence>
<keyword evidence="1" id="KW-0560">Oxidoreductase</keyword>
<dbReference type="Proteomes" id="UP000076276">
    <property type="component" value="Unassembled WGS sequence"/>
</dbReference>
<dbReference type="PANTHER" id="PTHR40459:SF1">
    <property type="entry name" value="CONSERVED HYPOTHETICAL ALANINE AND LEUCINE RICH PROTEIN"/>
    <property type="match status" value="1"/>
</dbReference>
<feature type="domain" description="Pyrroline-5-carboxylate reductase catalytic N-terminal" evidence="2">
    <location>
        <begin position="2"/>
        <end position="88"/>
    </location>
</feature>
<name>A0A151XZV3_9GAMM</name>
<evidence type="ECO:0000313" key="4">
    <source>
        <dbReference type="EMBL" id="KYQ71317.1"/>
    </source>
</evidence>
<dbReference type="STRING" id="1806892.AZH43_15415"/>
<dbReference type="Pfam" id="PF03807">
    <property type="entry name" value="F420_oxidored"/>
    <property type="match status" value="1"/>
</dbReference>
<dbReference type="InterPro" id="IPR028939">
    <property type="entry name" value="P5C_Rdtase_cat_N"/>
</dbReference>
<proteinExistence type="predicted"/>
<reference evidence="4 5" key="1">
    <citation type="submission" date="2016-03" db="EMBL/GenBank/DDBJ databases">
        <title>Acinetobacter genomospecies 28 strain ANC 4149.</title>
        <authorList>
            <person name="Radolfova-Krizova L."/>
            <person name="Nemec A."/>
        </authorList>
    </citation>
    <scope>NUCLEOTIDE SEQUENCE [LARGE SCALE GENOMIC DNA]</scope>
    <source>
        <strain evidence="4 5">ANC 4149</strain>
    </source>
</reference>
<dbReference type="RefSeq" id="WP_067670324.1">
    <property type="nucleotide sequence ID" value="NZ_CBCSIK010000007.1"/>
</dbReference>
<dbReference type="EMBL" id="LUAW01000029">
    <property type="protein sequence ID" value="KYQ71317.1"/>
    <property type="molecule type" value="Genomic_DNA"/>
</dbReference>
<feature type="domain" description="DUF2520" evidence="3">
    <location>
        <begin position="126"/>
        <end position="251"/>
    </location>
</feature>
<dbReference type="SUPFAM" id="SSF48179">
    <property type="entry name" value="6-phosphogluconate dehydrogenase C-terminal domain-like"/>
    <property type="match status" value="1"/>
</dbReference>
<gene>
    <name evidence="4" type="ORF">AZH43_15415</name>
</gene>
<organism evidence="4 5">
    <name type="scientific">Acinetobacter pragensis</name>
    <dbReference type="NCBI Taxonomy" id="1806892"/>
    <lineage>
        <taxon>Bacteria</taxon>
        <taxon>Pseudomonadati</taxon>
        <taxon>Pseudomonadota</taxon>
        <taxon>Gammaproteobacteria</taxon>
        <taxon>Moraxellales</taxon>
        <taxon>Moraxellaceae</taxon>
        <taxon>Acinetobacter</taxon>
    </lineage>
</organism>
<dbReference type="InterPro" id="IPR037108">
    <property type="entry name" value="TM1727-like_C_sf"/>
</dbReference>
<accession>A0A151XZV3</accession>
<dbReference type="InterPro" id="IPR036291">
    <property type="entry name" value="NAD(P)-bd_dom_sf"/>
</dbReference>